<sequence>MAESTDLMQQLNPQTESLLTSLTTKMTEVLTRSQTSPHPLPADSSTAPIGIKLDGSNYALWSQVVEMYISGKDKLGYINGDSPQPPETDPSFRRWRTENAIVKGWLINSMDSSLIANFIRFPTAKQVWDSAATTYFDGTDTSQVYDLRRRVTRTKQAGGSIEKYYNDLQGLWREIDFRRPNPMECANDIQKYNSILQEDRVYIFLDGLDDRLDKTRSDVLQLKPFPTVEQAYAHVRREDVRQMVMTSGANTAPGVVMASKGIKAGHYHTPPKTGVLSLSSGKSNPPSKSKAPSDGMKCTHCGNAKHTRETCFKLHGYPDWWHDLQARKKHEAPVIDDSTGRVAMVTGEPSLSLTSQVESSHNPGNCSNALHSSTHNDDDNWILDSGATDHMTFDSNDFSHITPPRRSHVANANGVTYPVTGAGIVTLSPSLSLSHTLLVPSLSNKLMSVSQVTADLNCVVLMYSTFCLLQDILTKEIIGRGTKRGGLYYVDDFSPSRANHMHHTVNNKERQIWLWHHRLGHPSFGYLKHLFPDLFSNTMHSNFKCNTCILAKSHRVSYPVSMNKSAIPFALIHSDVWGPSPVTTSSGHRWFVIFVDDCTRMTWLYLLKHKDEVFDVFKSFHIMVQTQFSAKIQILRSDNGGEYVNQPFQAYFQSHGLFHETSCSQTPQQNGIAERKNRHILETARALLIGAHVPSRYWDDAVATAVHLLNRMPTKVLTFQTPLKVLSNHVPLPTVLMIPPRIFGCVAFVHLHKNQRTKLDPCAVRCLFLGYGLHKKGYRCFDPTTKRTYITMDVTFLESDTFFPSPASNSTLQGELRDEEQNWWGSEELHVEDNPAHMNDGNDMIEPDVQTFVGVDMYPRAEPVSLANAESEDESPHSSVPDPNDPPSENIPEVSSPTTPLHTNAMDTSTGYVLPFRHNRGKPPNRYSPDIEERRSKYPIANYVSTQRLSEPLKAFAHTLSSCNIPSSVEEALSDPKWAQAIKEELEALQKNKTWALVVLPEGKKTVGCKWIFSIKYKADGSIDRCKARLVAKGYTQTYGIDYHETFSPVAKLNTVRVLLSLAANLDWPLHQLDVKNAFLHGDLEEEVYMDIPPGYTASSKAKIACKLQRALYGLKQSPRAWFGRFSSAMRKYGFQQSNSDHTLFLKHRLGKVTALIVYVDDMIITGDDAEEISRLQEQLSTEFEMKNLGGLKYFLGIEVARSRQGIFLSQRKYVLDLLSEVGLLECKPADTPIVPNHKLGEYTDQVPADKERYQRLVGKLIYLSHTRPDIAYAVSVVSQFMHCPSEDHMDAVIRILRYLKSSPGKGLMFSKNNHLNVDGYTDADWAGNISDRKSTSGYFTFVGGNLVTWRSKKQKVVALSSAEAEFRGMAKGLCELLWLRRLLAEIGFAPSSEMNLFCDNKAAIDISHNPVQHDRTKHVEVDRHFIKHNLEEKIIRFPFVKSEDQLADILTKAYDQDYHPGRRKRGKDYKEGMYELPFYYPGQICLGKVTTLHLYQGAFVDIGGVYDGWVPIKGNDWFWIRHHIKVGMHVLVEILAKRDPYRFRFPIEMRFVEPNIDHLIFEFPPIFHRDDTNPDELRRDCGRPPVPRKDPGSKPEEEPLLSDHPYVDKLWQIHAAEQMILDDLEANPEKYKDKKLSELTDDEDFDEENSVVYTKAYYKKTLLPKVILKTSVKELDLEAALTEREHHNKLRREAKERGEEYKISKLRRNIEMDEYDLIHWRRSYEEREALIRDISCRQALGLPLEEPGRYKDASFFGKDQYDRSNPLYRYDYWGEPKNSEESKQERMTDAHNKSIVGKGTVWYEMSYEDCIKQQMQREAKKLAQKETDEEDSKRDYEDEDGDDDDDEDNYDLISILRNYNVNDSNQPHVNGTESSRMSDEGMFED</sequence>
<feature type="region of interest" description="Disordered" evidence="2">
    <location>
        <begin position="271"/>
        <end position="296"/>
    </location>
</feature>
<gene>
    <name evidence="5" type="ORF">FSB_LOCUS14923</name>
</gene>
<dbReference type="GO" id="GO:0009507">
    <property type="term" value="C:chloroplast"/>
    <property type="evidence" value="ECO:0007669"/>
    <property type="project" value="TreeGrafter"/>
</dbReference>
<dbReference type="SUPFAM" id="SSF53098">
    <property type="entry name" value="Ribonuclease H-like"/>
    <property type="match status" value="1"/>
</dbReference>
<feature type="domain" description="Integrase catalytic" evidence="4">
    <location>
        <begin position="564"/>
        <end position="730"/>
    </location>
</feature>
<feature type="region of interest" description="Disordered" evidence="2">
    <location>
        <begin position="1573"/>
        <end position="1602"/>
    </location>
</feature>
<dbReference type="Pfam" id="PF13976">
    <property type="entry name" value="gag_pre-integrs"/>
    <property type="match status" value="1"/>
</dbReference>
<feature type="compositionally biased region" description="Basic and acidic residues" evidence="2">
    <location>
        <begin position="1573"/>
        <end position="1598"/>
    </location>
</feature>
<evidence type="ECO:0000313" key="5">
    <source>
        <dbReference type="EMBL" id="SPC87041.1"/>
    </source>
</evidence>
<dbReference type="Pfam" id="PF14244">
    <property type="entry name" value="Retrotran_gag_3"/>
    <property type="match status" value="1"/>
</dbReference>
<evidence type="ECO:0000256" key="2">
    <source>
        <dbReference type="SAM" id="MobiDB-lite"/>
    </source>
</evidence>
<dbReference type="SUPFAM" id="SSF56672">
    <property type="entry name" value="DNA/RNA polymerases"/>
    <property type="match status" value="1"/>
</dbReference>
<dbReference type="InterPro" id="IPR012337">
    <property type="entry name" value="RNaseH-like_sf"/>
</dbReference>
<accession>A0A2N9FJE4</accession>
<feature type="compositionally biased region" description="Low complexity" evidence="2">
    <location>
        <begin position="277"/>
        <end position="293"/>
    </location>
</feature>
<keyword evidence="1" id="KW-0064">Aspartyl protease</keyword>
<reference evidence="5" key="1">
    <citation type="submission" date="2018-02" db="EMBL/GenBank/DDBJ databases">
        <authorList>
            <person name="Cohen D.B."/>
            <person name="Kent A.D."/>
        </authorList>
    </citation>
    <scope>NUCLEOTIDE SEQUENCE</scope>
</reference>
<dbReference type="InterPro" id="IPR054722">
    <property type="entry name" value="PolX-like_BBD"/>
</dbReference>
<evidence type="ECO:0000259" key="3">
    <source>
        <dbReference type="PROSITE" id="PS50126"/>
    </source>
</evidence>
<feature type="compositionally biased region" description="Acidic residues" evidence="2">
    <location>
        <begin position="1838"/>
        <end position="1851"/>
    </location>
</feature>
<dbReference type="GO" id="GO:0000427">
    <property type="term" value="C:plastid-encoded plastid RNA polymerase complex"/>
    <property type="evidence" value="ECO:0007669"/>
    <property type="project" value="InterPro"/>
</dbReference>
<dbReference type="InterPro" id="IPR044967">
    <property type="entry name" value="PTAC10"/>
</dbReference>
<dbReference type="PROSITE" id="PS50994">
    <property type="entry name" value="INTEGRASE"/>
    <property type="match status" value="1"/>
</dbReference>
<dbReference type="InterPro" id="IPR001584">
    <property type="entry name" value="Integrase_cat-core"/>
</dbReference>
<feature type="compositionally biased region" description="Basic and acidic residues" evidence="2">
    <location>
        <begin position="1821"/>
        <end position="1837"/>
    </location>
</feature>
<dbReference type="InterPro" id="IPR057670">
    <property type="entry name" value="SH3_retrovirus"/>
</dbReference>
<dbReference type="InterPro" id="IPR025724">
    <property type="entry name" value="GAG-pre-integrase_dom"/>
</dbReference>
<dbReference type="InterPro" id="IPR043502">
    <property type="entry name" value="DNA/RNA_pol_sf"/>
</dbReference>
<keyword evidence="1" id="KW-0645">Protease</keyword>
<dbReference type="CDD" id="cd09272">
    <property type="entry name" value="RNase_HI_RT_Ty1"/>
    <property type="match status" value="1"/>
</dbReference>
<evidence type="ECO:0000259" key="4">
    <source>
        <dbReference type="PROSITE" id="PS50994"/>
    </source>
</evidence>
<dbReference type="Pfam" id="PF07727">
    <property type="entry name" value="RVT_2"/>
    <property type="match status" value="1"/>
</dbReference>
<dbReference type="GO" id="GO:0003723">
    <property type="term" value="F:RNA binding"/>
    <property type="evidence" value="ECO:0007669"/>
    <property type="project" value="InterPro"/>
</dbReference>
<dbReference type="Pfam" id="PF00665">
    <property type="entry name" value="rve"/>
    <property type="match status" value="1"/>
</dbReference>
<name>A0A2N9FJE4_FAGSY</name>
<organism evidence="5">
    <name type="scientific">Fagus sylvatica</name>
    <name type="common">Beechnut</name>
    <dbReference type="NCBI Taxonomy" id="28930"/>
    <lineage>
        <taxon>Eukaryota</taxon>
        <taxon>Viridiplantae</taxon>
        <taxon>Streptophyta</taxon>
        <taxon>Embryophyta</taxon>
        <taxon>Tracheophyta</taxon>
        <taxon>Spermatophyta</taxon>
        <taxon>Magnoliopsida</taxon>
        <taxon>eudicotyledons</taxon>
        <taxon>Gunneridae</taxon>
        <taxon>Pentapetalae</taxon>
        <taxon>rosids</taxon>
        <taxon>fabids</taxon>
        <taxon>Fagales</taxon>
        <taxon>Fagaceae</taxon>
        <taxon>Fagus</taxon>
    </lineage>
</organism>
<dbReference type="GO" id="GO:0015074">
    <property type="term" value="P:DNA integration"/>
    <property type="evidence" value="ECO:0007669"/>
    <property type="project" value="InterPro"/>
</dbReference>
<evidence type="ECO:0000256" key="1">
    <source>
        <dbReference type="ARBA" id="ARBA00022750"/>
    </source>
</evidence>
<feature type="region of interest" description="Disordered" evidence="2">
    <location>
        <begin position="866"/>
        <end position="907"/>
    </location>
</feature>
<dbReference type="Pfam" id="PF25597">
    <property type="entry name" value="SH3_retrovirus"/>
    <property type="match status" value="1"/>
</dbReference>
<protein>
    <recommendedName>
        <fullName evidence="6">Integrase catalytic domain-containing protein</fullName>
    </recommendedName>
</protein>
<dbReference type="InterPro" id="IPR029472">
    <property type="entry name" value="Copia-like_N"/>
</dbReference>
<dbReference type="InterPro" id="IPR003029">
    <property type="entry name" value="S1_domain"/>
</dbReference>
<dbReference type="InterPro" id="IPR013103">
    <property type="entry name" value="RVT_2"/>
</dbReference>
<feature type="region of interest" description="Disordered" evidence="2">
    <location>
        <begin position="1821"/>
        <end position="1886"/>
    </location>
</feature>
<dbReference type="PANTHER" id="PTHR36371">
    <property type="entry name" value="PROTEIN PLASTID TRANSCRIPTIONALLY ACTIVE 10"/>
    <property type="match status" value="1"/>
</dbReference>
<feature type="domain" description="S1 motif" evidence="3">
    <location>
        <begin position="1483"/>
        <end position="1551"/>
    </location>
</feature>
<dbReference type="InterPro" id="IPR036397">
    <property type="entry name" value="RNaseH_sf"/>
</dbReference>
<dbReference type="Gene3D" id="3.30.420.10">
    <property type="entry name" value="Ribonuclease H-like superfamily/Ribonuclease H"/>
    <property type="match status" value="1"/>
</dbReference>
<feature type="compositionally biased region" description="Polar residues" evidence="2">
    <location>
        <begin position="1858"/>
        <end position="1876"/>
    </location>
</feature>
<dbReference type="EMBL" id="OIVN01000890">
    <property type="protein sequence ID" value="SPC87041.1"/>
    <property type="molecule type" value="Genomic_DNA"/>
</dbReference>
<dbReference type="PROSITE" id="PS50126">
    <property type="entry name" value="S1"/>
    <property type="match status" value="1"/>
</dbReference>
<dbReference type="Pfam" id="PF22936">
    <property type="entry name" value="Pol_BBD"/>
    <property type="match status" value="1"/>
</dbReference>
<keyword evidence="1" id="KW-0378">Hydrolase</keyword>
<feature type="compositionally biased region" description="Polar residues" evidence="2">
    <location>
        <begin position="893"/>
        <end position="907"/>
    </location>
</feature>
<evidence type="ECO:0008006" key="6">
    <source>
        <dbReference type="Google" id="ProtNLM"/>
    </source>
</evidence>
<dbReference type="PANTHER" id="PTHR36371:SF1">
    <property type="entry name" value="PROTEIN PLASTID TRANSCRIPTIONALLY ACTIVE 10"/>
    <property type="match status" value="1"/>
</dbReference>
<dbReference type="GO" id="GO:0004190">
    <property type="term" value="F:aspartic-type endopeptidase activity"/>
    <property type="evidence" value="ECO:0007669"/>
    <property type="project" value="UniProtKB-KW"/>
</dbReference>
<proteinExistence type="predicted"/>